<dbReference type="EMBL" id="BAAAQN010000004">
    <property type="protein sequence ID" value="GAA2015683.1"/>
    <property type="molecule type" value="Genomic_DNA"/>
</dbReference>
<feature type="compositionally biased region" description="Polar residues" evidence="2">
    <location>
        <begin position="7"/>
        <end position="16"/>
    </location>
</feature>
<feature type="domain" description="Histidine kinase/HSP90-like ATPase" evidence="3">
    <location>
        <begin position="21"/>
        <end position="132"/>
    </location>
</feature>
<name>A0ABP5F3B8_9ACTN</name>
<comment type="caution">
    <text evidence="4">The sequence shown here is derived from an EMBL/GenBank/DDBJ whole genome shotgun (WGS) entry which is preliminary data.</text>
</comment>
<keyword evidence="5" id="KW-1185">Reference proteome</keyword>
<evidence type="ECO:0000256" key="2">
    <source>
        <dbReference type="SAM" id="MobiDB-lite"/>
    </source>
</evidence>
<feature type="region of interest" description="Disordered" evidence="2">
    <location>
        <begin position="1"/>
        <end position="22"/>
    </location>
</feature>
<dbReference type="Pfam" id="PF13581">
    <property type="entry name" value="HATPase_c_2"/>
    <property type="match status" value="1"/>
</dbReference>
<evidence type="ECO:0000256" key="1">
    <source>
        <dbReference type="ARBA" id="ARBA00022527"/>
    </source>
</evidence>
<keyword evidence="1" id="KW-0808">Transferase</keyword>
<keyword evidence="1" id="KW-0418">Kinase</keyword>
<reference evidence="5" key="1">
    <citation type="journal article" date="2019" name="Int. J. Syst. Evol. Microbiol.">
        <title>The Global Catalogue of Microorganisms (GCM) 10K type strain sequencing project: providing services to taxonomists for standard genome sequencing and annotation.</title>
        <authorList>
            <consortium name="The Broad Institute Genomics Platform"/>
            <consortium name="The Broad Institute Genome Sequencing Center for Infectious Disease"/>
            <person name="Wu L."/>
            <person name="Ma J."/>
        </authorList>
    </citation>
    <scope>NUCLEOTIDE SEQUENCE [LARGE SCALE GENOMIC DNA]</scope>
    <source>
        <strain evidence="5">JCM 16014</strain>
    </source>
</reference>
<protein>
    <recommendedName>
        <fullName evidence="3">Histidine kinase/HSP90-like ATPase domain-containing protein</fullName>
    </recommendedName>
</protein>
<dbReference type="InterPro" id="IPR003594">
    <property type="entry name" value="HATPase_dom"/>
</dbReference>
<organism evidence="4 5">
    <name type="scientific">Catenulispora yoronensis</name>
    <dbReference type="NCBI Taxonomy" id="450799"/>
    <lineage>
        <taxon>Bacteria</taxon>
        <taxon>Bacillati</taxon>
        <taxon>Actinomycetota</taxon>
        <taxon>Actinomycetes</taxon>
        <taxon>Catenulisporales</taxon>
        <taxon>Catenulisporaceae</taxon>
        <taxon>Catenulispora</taxon>
    </lineage>
</organism>
<dbReference type="InterPro" id="IPR036890">
    <property type="entry name" value="HATPase_C_sf"/>
</dbReference>
<evidence type="ECO:0000259" key="3">
    <source>
        <dbReference type="Pfam" id="PF13581"/>
    </source>
</evidence>
<gene>
    <name evidence="4" type="ORF">GCM10009839_08790</name>
</gene>
<proteinExistence type="predicted"/>
<dbReference type="RefSeq" id="WP_344664180.1">
    <property type="nucleotide sequence ID" value="NZ_BAAAQN010000004.1"/>
</dbReference>
<dbReference type="Gene3D" id="3.30.565.10">
    <property type="entry name" value="Histidine kinase-like ATPase, C-terminal domain"/>
    <property type="match status" value="2"/>
</dbReference>
<dbReference type="Proteomes" id="UP001500751">
    <property type="component" value="Unassembled WGS sequence"/>
</dbReference>
<sequence>MSGSGGLATSRQTSETVLAPDADAPRAARDFAAGTVRRWGVPDWGEPLGLVVSELVTNAVRHAGTPAALRLVPADGGVLVEVDDGEPREPRLVPAGSRTASGGLGLAIVDRLADAWGCSVRPDGSGKTVWARLSLPEEPWPAAEPELADEVVLELPFDKDMVGMVRSAVAHLAVRAGFERREMEDLRLAADEIFALLFAQRPAVPTGAAITSRFLVGPGRVGLAMTAAVPARRPPDTGDFGWHLLQALVDEIEWEAGDRTCGVRAEKRKGASS</sequence>
<evidence type="ECO:0000313" key="5">
    <source>
        <dbReference type="Proteomes" id="UP001500751"/>
    </source>
</evidence>
<dbReference type="PANTHER" id="PTHR35526">
    <property type="entry name" value="ANTI-SIGMA-F FACTOR RSBW-RELATED"/>
    <property type="match status" value="1"/>
</dbReference>
<keyword evidence="1" id="KW-0723">Serine/threonine-protein kinase</keyword>
<accession>A0ABP5F3B8</accession>
<dbReference type="InterPro" id="IPR050267">
    <property type="entry name" value="Anti-sigma-factor_SerPK"/>
</dbReference>
<dbReference type="CDD" id="cd16936">
    <property type="entry name" value="HATPase_RsbW-like"/>
    <property type="match status" value="1"/>
</dbReference>
<dbReference type="PANTHER" id="PTHR35526:SF3">
    <property type="entry name" value="ANTI-SIGMA-F FACTOR RSBW"/>
    <property type="match status" value="1"/>
</dbReference>
<evidence type="ECO:0000313" key="4">
    <source>
        <dbReference type="EMBL" id="GAA2015683.1"/>
    </source>
</evidence>
<dbReference type="SUPFAM" id="SSF55874">
    <property type="entry name" value="ATPase domain of HSP90 chaperone/DNA topoisomerase II/histidine kinase"/>
    <property type="match status" value="1"/>
</dbReference>